<evidence type="ECO:0008006" key="17">
    <source>
        <dbReference type="Google" id="ProtNLM"/>
    </source>
</evidence>
<dbReference type="Proteomes" id="UP001195483">
    <property type="component" value="Unassembled WGS sequence"/>
</dbReference>
<dbReference type="AlphaFoldDB" id="A0AAE0WE55"/>
<dbReference type="PROSITE" id="PS50283">
    <property type="entry name" value="NA_SOLUT_SYMP_3"/>
    <property type="match status" value="1"/>
</dbReference>
<dbReference type="InterPro" id="IPR051163">
    <property type="entry name" value="Sodium:Solute_Symporter_SSF"/>
</dbReference>
<dbReference type="InterPro" id="IPR018212">
    <property type="entry name" value="Na/solute_symporter_CS"/>
</dbReference>
<evidence type="ECO:0000256" key="9">
    <source>
        <dbReference type="ARBA" id="ARBA00023136"/>
    </source>
</evidence>
<accession>A0AAE0WE55</accession>
<proteinExistence type="inferred from homology"/>
<evidence type="ECO:0000256" key="4">
    <source>
        <dbReference type="ARBA" id="ARBA00022475"/>
    </source>
</evidence>
<evidence type="ECO:0000313" key="16">
    <source>
        <dbReference type="Proteomes" id="UP001195483"/>
    </source>
</evidence>
<protein>
    <recommendedName>
        <fullName evidence="17">Sodium/solute symporter</fullName>
    </recommendedName>
</protein>
<keyword evidence="6 14" id="KW-1133">Transmembrane helix</keyword>
<comment type="similarity">
    <text evidence="2 13">Belongs to the sodium:solute symporter (SSF) (TC 2.A.21) family.</text>
</comment>
<evidence type="ECO:0000256" key="7">
    <source>
        <dbReference type="ARBA" id="ARBA00023053"/>
    </source>
</evidence>
<evidence type="ECO:0000256" key="14">
    <source>
        <dbReference type="SAM" id="Phobius"/>
    </source>
</evidence>
<dbReference type="EMBL" id="JAEAOA010001777">
    <property type="protein sequence ID" value="KAK3610277.1"/>
    <property type="molecule type" value="Genomic_DNA"/>
</dbReference>
<comment type="subcellular location">
    <subcellularLocation>
        <location evidence="1">Cell membrane</location>
        <topology evidence="1">Multi-pass membrane protein</topology>
    </subcellularLocation>
</comment>
<reference evidence="15" key="3">
    <citation type="submission" date="2023-05" db="EMBL/GenBank/DDBJ databases">
        <authorList>
            <person name="Smith C.H."/>
        </authorList>
    </citation>
    <scope>NUCLEOTIDE SEQUENCE</scope>
    <source>
        <strain evidence="15">CHS0354</strain>
        <tissue evidence="15">Mantle</tissue>
    </source>
</reference>
<keyword evidence="9 14" id="KW-0472">Membrane</keyword>
<gene>
    <name evidence="15" type="ORF">CHS0354_029737</name>
</gene>
<evidence type="ECO:0000256" key="6">
    <source>
        <dbReference type="ARBA" id="ARBA00022989"/>
    </source>
</evidence>
<dbReference type="GO" id="GO:0005886">
    <property type="term" value="C:plasma membrane"/>
    <property type="evidence" value="ECO:0007669"/>
    <property type="project" value="UniProtKB-SubCell"/>
</dbReference>
<feature type="transmembrane region" description="Helical" evidence="14">
    <location>
        <begin position="71"/>
        <end position="90"/>
    </location>
</feature>
<evidence type="ECO:0000256" key="12">
    <source>
        <dbReference type="ARBA" id="ARBA00036099"/>
    </source>
</evidence>
<dbReference type="GO" id="GO:0015293">
    <property type="term" value="F:symporter activity"/>
    <property type="evidence" value="ECO:0007669"/>
    <property type="project" value="TreeGrafter"/>
</dbReference>
<dbReference type="PROSITE" id="PS00456">
    <property type="entry name" value="NA_SOLUT_SYMP_1"/>
    <property type="match status" value="1"/>
</dbReference>
<evidence type="ECO:0000313" key="15">
    <source>
        <dbReference type="EMBL" id="KAK3610277.1"/>
    </source>
</evidence>
<keyword evidence="16" id="KW-1185">Reference proteome</keyword>
<organism evidence="15 16">
    <name type="scientific">Potamilus streckersoni</name>
    <dbReference type="NCBI Taxonomy" id="2493646"/>
    <lineage>
        <taxon>Eukaryota</taxon>
        <taxon>Metazoa</taxon>
        <taxon>Spiralia</taxon>
        <taxon>Lophotrochozoa</taxon>
        <taxon>Mollusca</taxon>
        <taxon>Bivalvia</taxon>
        <taxon>Autobranchia</taxon>
        <taxon>Heteroconchia</taxon>
        <taxon>Palaeoheterodonta</taxon>
        <taxon>Unionida</taxon>
        <taxon>Unionoidea</taxon>
        <taxon>Unionidae</taxon>
        <taxon>Ambleminae</taxon>
        <taxon>Lampsilini</taxon>
        <taxon>Potamilus</taxon>
    </lineage>
</organism>
<evidence type="ECO:0000256" key="2">
    <source>
        <dbReference type="ARBA" id="ARBA00006434"/>
    </source>
</evidence>
<feature type="transmembrane region" description="Helical" evidence="14">
    <location>
        <begin position="96"/>
        <end position="116"/>
    </location>
</feature>
<dbReference type="Gene3D" id="1.20.1730.10">
    <property type="entry name" value="Sodium/glucose cotransporter"/>
    <property type="match status" value="1"/>
</dbReference>
<keyword evidence="10" id="KW-0325">Glycoprotein</keyword>
<name>A0AAE0WE55_9BIVA</name>
<dbReference type="GO" id="GO:0015075">
    <property type="term" value="F:monoatomic ion transmembrane transporter activity"/>
    <property type="evidence" value="ECO:0007669"/>
    <property type="project" value="UniProtKB-ARBA"/>
</dbReference>
<dbReference type="GO" id="GO:0098660">
    <property type="term" value="P:inorganic ion transmembrane transport"/>
    <property type="evidence" value="ECO:0007669"/>
    <property type="project" value="UniProtKB-ARBA"/>
</dbReference>
<evidence type="ECO:0000256" key="5">
    <source>
        <dbReference type="ARBA" id="ARBA00022692"/>
    </source>
</evidence>
<evidence type="ECO:0000256" key="13">
    <source>
        <dbReference type="RuleBase" id="RU362091"/>
    </source>
</evidence>
<dbReference type="InterPro" id="IPR038377">
    <property type="entry name" value="Na/Glc_symporter_sf"/>
</dbReference>
<keyword evidence="4" id="KW-1003">Cell membrane</keyword>
<dbReference type="PANTHER" id="PTHR42985:SF40">
    <property type="entry name" value="LD47995P-RELATED"/>
    <property type="match status" value="1"/>
</dbReference>
<dbReference type="InterPro" id="IPR001734">
    <property type="entry name" value="Na/solute_symporter"/>
</dbReference>
<evidence type="ECO:0000256" key="8">
    <source>
        <dbReference type="ARBA" id="ARBA00023065"/>
    </source>
</evidence>
<keyword evidence="7" id="KW-0915">Sodium</keyword>
<dbReference type="PANTHER" id="PTHR42985">
    <property type="entry name" value="SODIUM-COUPLED MONOCARBOXYLATE TRANSPORTER"/>
    <property type="match status" value="1"/>
</dbReference>
<sequence>MGEVIEPKSQPWMGCKLTGYRAELETEKYLALRFSKSVQVLGSVIFILQMILYMAVVLYAPAIALNQVMGIDLLVSILAIGLICTFYTAIGGLKAVMWTDAFQMVIVFAGVLAVAVKGMQEVGGFDVVWETAKNGSKLHADNFV</sequence>
<comment type="catalytic activity">
    <reaction evidence="12">
        <text>iodide(out) + 2 Na(+)(out) = iodide(in) + 2 Na(+)(in)</text>
        <dbReference type="Rhea" id="RHEA:71207"/>
        <dbReference type="ChEBI" id="CHEBI:16382"/>
        <dbReference type="ChEBI" id="CHEBI:29101"/>
    </reaction>
</comment>
<dbReference type="GO" id="GO:0006814">
    <property type="term" value="P:sodium ion transport"/>
    <property type="evidence" value="ECO:0007669"/>
    <property type="project" value="UniProtKB-KW"/>
</dbReference>
<comment type="caution">
    <text evidence="15">The sequence shown here is derived from an EMBL/GenBank/DDBJ whole genome shotgun (WGS) entry which is preliminary data.</text>
</comment>
<reference evidence="15" key="1">
    <citation type="journal article" date="2021" name="Genome Biol. Evol.">
        <title>A High-Quality Reference Genome for a Parasitic Bivalve with Doubly Uniparental Inheritance (Bivalvia: Unionida).</title>
        <authorList>
            <person name="Smith C.H."/>
        </authorList>
    </citation>
    <scope>NUCLEOTIDE SEQUENCE</scope>
    <source>
        <strain evidence="15">CHS0354</strain>
    </source>
</reference>
<reference evidence="15" key="2">
    <citation type="journal article" date="2021" name="Genome Biol. Evol.">
        <title>Developing a high-quality reference genome for a parasitic bivalve with doubly uniparental inheritance (Bivalvia: Unionida).</title>
        <authorList>
            <person name="Smith C.H."/>
        </authorList>
    </citation>
    <scope>NUCLEOTIDE SEQUENCE</scope>
    <source>
        <strain evidence="15">CHS0354</strain>
        <tissue evidence="15">Mantle</tissue>
    </source>
</reference>
<keyword evidence="11" id="KW-0739">Sodium transport</keyword>
<keyword evidence="3" id="KW-0813">Transport</keyword>
<evidence type="ECO:0000256" key="10">
    <source>
        <dbReference type="ARBA" id="ARBA00023180"/>
    </source>
</evidence>
<evidence type="ECO:0000256" key="3">
    <source>
        <dbReference type="ARBA" id="ARBA00022448"/>
    </source>
</evidence>
<feature type="transmembrane region" description="Helical" evidence="14">
    <location>
        <begin position="38"/>
        <end position="59"/>
    </location>
</feature>
<dbReference type="Pfam" id="PF00474">
    <property type="entry name" value="SSF"/>
    <property type="match status" value="1"/>
</dbReference>
<keyword evidence="8" id="KW-0406">Ion transport</keyword>
<evidence type="ECO:0000256" key="1">
    <source>
        <dbReference type="ARBA" id="ARBA00004651"/>
    </source>
</evidence>
<keyword evidence="5 14" id="KW-0812">Transmembrane</keyword>
<evidence type="ECO:0000256" key="11">
    <source>
        <dbReference type="ARBA" id="ARBA00023201"/>
    </source>
</evidence>